<proteinExistence type="predicted"/>
<accession>A0A0L9V099</accession>
<reference evidence="2" key="1">
    <citation type="journal article" date="2015" name="Proc. Natl. Acad. Sci. U.S.A.">
        <title>Genome sequencing of adzuki bean (Vigna angularis) provides insight into high starch and low fat accumulation and domestication.</title>
        <authorList>
            <person name="Yang K."/>
            <person name="Tian Z."/>
            <person name="Chen C."/>
            <person name="Luo L."/>
            <person name="Zhao B."/>
            <person name="Wang Z."/>
            <person name="Yu L."/>
            <person name="Li Y."/>
            <person name="Sun Y."/>
            <person name="Li W."/>
            <person name="Chen Y."/>
            <person name="Li Y."/>
            <person name="Zhang Y."/>
            <person name="Ai D."/>
            <person name="Zhao J."/>
            <person name="Shang C."/>
            <person name="Ma Y."/>
            <person name="Wu B."/>
            <person name="Wang M."/>
            <person name="Gao L."/>
            <person name="Sun D."/>
            <person name="Zhang P."/>
            <person name="Guo F."/>
            <person name="Wang W."/>
            <person name="Li Y."/>
            <person name="Wang J."/>
            <person name="Varshney R.K."/>
            <person name="Wang J."/>
            <person name="Ling H.Q."/>
            <person name="Wan P."/>
        </authorList>
    </citation>
    <scope>NUCLEOTIDE SEQUENCE</scope>
    <source>
        <strain evidence="2">cv. Jingnong 6</strain>
    </source>
</reference>
<name>A0A0L9V099_PHAAN</name>
<dbReference type="Gramene" id="KOM48204">
    <property type="protein sequence ID" value="KOM48204"/>
    <property type="gene ID" value="LR48_Vigan07g190800"/>
</dbReference>
<evidence type="ECO:0000313" key="1">
    <source>
        <dbReference type="EMBL" id="KOM48204.1"/>
    </source>
</evidence>
<organism evidence="1 2">
    <name type="scientific">Phaseolus angularis</name>
    <name type="common">Azuki bean</name>
    <name type="synonym">Vigna angularis</name>
    <dbReference type="NCBI Taxonomy" id="3914"/>
    <lineage>
        <taxon>Eukaryota</taxon>
        <taxon>Viridiplantae</taxon>
        <taxon>Streptophyta</taxon>
        <taxon>Embryophyta</taxon>
        <taxon>Tracheophyta</taxon>
        <taxon>Spermatophyta</taxon>
        <taxon>Magnoliopsida</taxon>
        <taxon>eudicotyledons</taxon>
        <taxon>Gunneridae</taxon>
        <taxon>Pentapetalae</taxon>
        <taxon>rosids</taxon>
        <taxon>fabids</taxon>
        <taxon>Fabales</taxon>
        <taxon>Fabaceae</taxon>
        <taxon>Papilionoideae</taxon>
        <taxon>50 kb inversion clade</taxon>
        <taxon>NPAAA clade</taxon>
        <taxon>indigoferoid/millettioid clade</taxon>
        <taxon>Phaseoleae</taxon>
        <taxon>Vigna</taxon>
    </lineage>
</organism>
<dbReference type="Proteomes" id="UP000053144">
    <property type="component" value="Chromosome 7"/>
</dbReference>
<dbReference type="AlphaFoldDB" id="A0A0L9V099"/>
<dbReference type="EMBL" id="CM003377">
    <property type="protein sequence ID" value="KOM48204.1"/>
    <property type="molecule type" value="Genomic_DNA"/>
</dbReference>
<protein>
    <submittedName>
        <fullName evidence="1">Uncharacterized protein</fullName>
    </submittedName>
</protein>
<gene>
    <name evidence="1" type="ORF">LR48_Vigan07g190800</name>
</gene>
<sequence>MRTCHVEFPLSPKLGFRLGKGLPPLLLRHAAVGEEVLLLFGAQWFGFDAGSDVVMEADLGGILQRRDGGKRDVAIGDGGFRAEEVVVTEEGHFIVGGADGCEWCLWRLRDSGSAVVARRENDGGCSVTAQLRQGGGSLAVAARQGWSSVMRMVATAHGLAEAEWRLGFAWSRVKTEIQIVEKEYDNCPIHLEKIDYLTRTLAKFTQGKENLDVVLRLFGRAIYRQGIGYKAKSNRINSKRFIDMSKPTTNACFYYNTLGHNVRNYYFRNVGVSKGKYKWVPKEQPPPTNKTGPKFKWVPASKPFNCFTGKEQ</sequence>
<evidence type="ECO:0000313" key="2">
    <source>
        <dbReference type="Proteomes" id="UP000053144"/>
    </source>
</evidence>